<sequence>MDGLPPLPAPVPGPVLEDSEDKLPPSLVPVLEDFVDELSLLPVPVPEGCEGAPYLPAVPRRLCCRSPRPRQRSQGSLHCSPGFQRFLHHASELHLGLSWSRCGPSDHPLLCRRPPGRLLLHCRPPGRLLLHCRPPDRLLLHCRPPDRLLLHCWPPDCLLLRRQPPDCQLLRRRPPELFPSFRGPLLDPTLIRCLFWFGYVGVWDPPLKGGAMSYQLVF</sequence>
<reference evidence="2 3" key="1">
    <citation type="submission" date="2021-06" db="EMBL/GenBank/DDBJ databases">
        <authorList>
            <person name="Palmer J.M."/>
        </authorList>
    </citation>
    <scope>NUCLEOTIDE SEQUENCE [LARGE SCALE GENOMIC DNA]</scope>
    <source>
        <strain evidence="2 3">GA_2019</strain>
        <tissue evidence="2">Muscle</tissue>
    </source>
</reference>
<gene>
    <name evidence="2" type="ORF">GOODEAATRI_012016</name>
</gene>
<dbReference type="Proteomes" id="UP001476798">
    <property type="component" value="Unassembled WGS sequence"/>
</dbReference>
<dbReference type="EMBL" id="JAHRIO010080719">
    <property type="protein sequence ID" value="MEQ2184825.1"/>
    <property type="molecule type" value="Genomic_DNA"/>
</dbReference>
<feature type="compositionally biased region" description="Pro residues" evidence="1">
    <location>
        <begin position="1"/>
        <end position="13"/>
    </location>
</feature>
<evidence type="ECO:0000313" key="2">
    <source>
        <dbReference type="EMBL" id="MEQ2184825.1"/>
    </source>
</evidence>
<protein>
    <submittedName>
        <fullName evidence="2">Uncharacterized protein</fullName>
    </submittedName>
</protein>
<keyword evidence="3" id="KW-1185">Reference proteome</keyword>
<accession>A0ABV0PMV4</accession>
<organism evidence="2 3">
    <name type="scientific">Goodea atripinnis</name>
    <dbReference type="NCBI Taxonomy" id="208336"/>
    <lineage>
        <taxon>Eukaryota</taxon>
        <taxon>Metazoa</taxon>
        <taxon>Chordata</taxon>
        <taxon>Craniata</taxon>
        <taxon>Vertebrata</taxon>
        <taxon>Euteleostomi</taxon>
        <taxon>Actinopterygii</taxon>
        <taxon>Neopterygii</taxon>
        <taxon>Teleostei</taxon>
        <taxon>Neoteleostei</taxon>
        <taxon>Acanthomorphata</taxon>
        <taxon>Ovalentaria</taxon>
        <taxon>Atherinomorphae</taxon>
        <taxon>Cyprinodontiformes</taxon>
        <taxon>Goodeidae</taxon>
        <taxon>Goodea</taxon>
    </lineage>
</organism>
<proteinExistence type="predicted"/>
<name>A0ABV0PMV4_9TELE</name>
<evidence type="ECO:0000256" key="1">
    <source>
        <dbReference type="SAM" id="MobiDB-lite"/>
    </source>
</evidence>
<comment type="caution">
    <text evidence="2">The sequence shown here is derived from an EMBL/GenBank/DDBJ whole genome shotgun (WGS) entry which is preliminary data.</text>
</comment>
<feature type="region of interest" description="Disordered" evidence="1">
    <location>
        <begin position="1"/>
        <end position="21"/>
    </location>
</feature>
<evidence type="ECO:0000313" key="3">
    <source>
        <dbReference type="Proteomes" id="UP001476798"/>
    </source>
</evidence>